<comment type="caution">
    <text evidence="1">The sequence shown here is derived from an EMBL/GenBank/DDBJ whole genome shotgun (WGS) entry which is preliminary data.</text>
</comment>
<dbReference type="EMBL" id="SRYA01000104">
    <property type="protein sequence ID" value="TGY88039.1"/>
    <property type="molecule type" value="Genomic_DNA"/>
</dbReference>
<keyword evidence="2" id="KW-1185">Reference proteome</keyword>
<evidence type="ECO:0000313" key="2">
    <source>
        <dbReference type="Proteomes" id="UP000304953"/>
    </source>
</evidence>
<gene>
    <name evidence="1" type="ORF">E5329_26060</name>
</gene>
<reference evidence="1" key="1">
    <citation type="submission" date="2019-04" db="EMBL/GenBank/DDBJ databases">
        <title>Microbes associate with the intestines of laboratory mice.</title>
        <authorList>
            <person name="Navarre W."/>
            <person name="Wong E."/>
            <person name="Huang K."/>
            <person name="Tropini C."/>
            <person name="Ng K."/>
            <person name="Yu B."/>
        </authorList>
    </citation>
    <scope>NUCLEOTIDE SEQUENCE</scope>
    <source>
        <strain evidence="1">NM01_1-7b</strain>
    </source>
</reference>
<proteinExistence type="predicted"/>
<organism evidence="1 2">
    <name type="scientific">Petralouisia muris</name>
    <dbReference type="NCBI Taxonomy" id="3032872"/>
    <lineage>
        <taxon>Bacteria</taxon>
        <taxon>Bacillati</taxon>
        <taxon>Bacillota</taxon>
        <taxon>Clostridia</taxon>
        <taxon>Lachnospirales</taxon>
        <taxon>Lachnospiraceae</taxon>
        <taxon>Petralouisia</taxon>
    </lineage>
</organism>
<protein>
    <submittedName>
        <fullName evidence="1">Metallophosphoesterase</fullName>
    </submittedName>
</protein>
<accession>A0AC61RPZ8</accession>
<evidence type="ECO:0000313" key="1">
    <source>
        <dbReference type="EMBL" id="TGY88039.1"/>
    </source>
</evidence>
<dbReference type="Proteomes" id="UP000304953">
    <property type="component" value="Unassembled WGS sequence"/>
</dbReference>
<name>A0AC61RPZ8_9FIRM</name>
<sequence length="283" mass="32802">MINFMKKKSKLLFRTVFIFMILIVCYSRYMEPERLVVKEITVEPDMDIENCRVVFFTDTHFGELYDEKHIERIVEMINEREADIVIFGGDLLDNYARDREILDLEYLQTELGRIEAKTGKYAVFGNHDYGGGAVRIYADFMNGCGFHVLDDETVFLEEFNMEIIGFDDYLLGQTEEDFYHIQSDYFHLIATHEPVISRLIEGSGESFILSGHTHGGQVSVPYFTKKLLPSGSDRFIKGLYDTQDISADTFARMYVSSGIGMTKYPFRFLNVPEIIEVNLIRKE</sequence>